<evidence type="ECO:0000313" key="2">
    <source>
        <dbReference type="Proteomes" id="UP001465976"/>
    </source>
</evidence>
<organism evidence="1 2">
    <name type="scientific">Marasmius crinis-equi</name>
    <dbReference type="NCBI Taxonomy" id="585013"/>
    <lineage>
        <taxon>Eukaryota</taxon>
        <taxon>Fungi</taxon>
        <taxon>Dikarya</taxon>
        <taxon>Basidiomycota</taxon>
        <taxon>Agaricomycotina</taxon>
        <taxon>Agaricomycetes</taxon>
        <taxon>Agaricomycetidae</taxon>
        <taxon>Agaricales</taxon>
        <taxon>Marasmiineae</taxon>
        <taxon>Marasmiaceae</taxon>
        <taxon>Marasmius</taxon>
    </lineage>
</organism>
<evidence type="ECO:0000313" key="1">
    <source>
        <dbReference type="EMBL" id="KAL0563582.1"/>
    </source>
</evidence>
<reference evidence="1 2" key="1">
    <citation type="submission" date="2024-02" db="EMBL/GenBank/DDBJ databases">
        <title>A draft genome for the cacao thread blight pathogen Marasmius crinis-equi.</title>
        <authorList>
            <person name="Cohen S.P."/>
            <person name="Baruah I.K."/>
            <person name="Amoako-Attah I."/>
            <person name="Bukari Y."/>
            <person name="Meinhardt L.W."/>
            <person name="Bailey B.A."/>
        </authorList>
    </citation>
    <scope>NUCLEOTIDE SEQUENCE [LARGE SCALE GENOMIC DNA]</scope>
    <source>
        <strain evidence="1 2">GH-76</strain>
    </source>
</reference>
<accession>A0ABR3EL20</accession>
<sequence>MATYLSTYARLYISNPESSQLAAYCEEQARAALRKKQEAENDAARRQLLEPAMRKYESIRKTAAREKRLSQDIVSFTAASVVVVEQLAVAGSGVDGWQV</sequence>
<gene>
    <name evidence="1" type="ORF">V5O48_018481</name>
</gene>
<feature type="non-terminal residue" evidence="1">
    <location>
        <position position="99"/>
    </location>
</feature>
<dbReference type="Proteomes" id="UP001465976">
    <property type="component" value="Unassembled WGS sequence"/>
</dbReference>
<name>A0ABR3EL20_9AGAR</name>
<proteinExistence type="predicted"/>
<protein>
    <submittedName>
        <fullName evidence="1">Uncharacterized protein</fullName>
    </submittedName>
</protein>
<dbReference type="EMBL" id="JBAHYK010003374">
    <property type="protein sequence ID" value="KAL0563582.1"/>
    <property type="molecule type" value="Genomic_DNA"/>
</dbReference>
<comment type="caution">
    <text evidence="1">The sequence shown here is derived from an EMBL/GenBank/DDBJ whole genome shotgun (WGS) entry which is preliminary data.</text>
</comment>
<keyword evidence="2" id="KW-1185">Reference proteome</keyword>